<name>A0ACC3DEZ2_9PEZI</name>
<accession>A0ACC3DEZ2</accession>
<gene>
    <name evidence="1" type="ORF">LTS18_001503</name>
</gene>
<reference evidence="1" key="1">
    <citation type="submission" date="2024-09" db="EMBL/GenBank/DDBJ databases">
        <title>Black Yeasts Isolated from many extreme environments.</title>
        <authorList>
            <person name="Coleine C."/>
            <person name="Stajich J.E."/>
            <person name="Selbmann L."/>
        </authorList>
    </citation>
    <scope>NUCLEOTIDE SEQUENCE</scope>
    <source>
        <strain evidence="1">CCFEE 5737</strain>
    </source>
</reference>
<protein>
    <submittedName>
        <fullName evidence="1">Uncharacterized protein</fullName>
    </submittedName>
</protein>
<sequence>MQPSNKRQPDKAQKIKKLPKLPINAKITKRPLLRPSITSANASSLHQKVVYVSTSTPFISAVKRVRKLLDIAEKRAVQSSKAQPQVKKVRREHDGVQAAAEALVEVRSGRQNEEVLIKGTGRAIEKVLNLAVWFQDQADCRVSFVTGSVGVVDDIEEDPVEQEAQTVAGAEQEGDAMEEEREGFSETRVRMTSVLQVAVSLK</sequence>
<proteinExistence type="predicted"/>
<keyword evidence="2" id="KW-1185">Reference proteome</keyword>
<evidence type="ECO:0000313" key="2">
    <source>
        <dbReference type="Proteomes" id="UP001186974"/>
    </source>
</evidence>
<organism evidence="1 2">
    <name type="scientific">Coniosporium uncinatum</name>
    <dbReference type="NCBI Taxonomy" id="93489"/>
    <lineage>
        <taxon>Eukaryota</taxon>
        <taxon>Fungi</taxon>
        <taxon>Dikarya</taxon>
        <taxon>Ascomycota</taxon>
        <taxon>Pezizomycotina</taxon>
        <taxon>Dothideomycetes</taxon>
        <taxon>Dothideomycetes incertae sedis</taxon>
        <taxon>Coniosporium</taxon>
    </lineage>
</organism>
<evidence type="ECO:0000313" key="1">
    <source>
        <dbReference type="EMBL" id="KAK3066774.1"/>
    </source>
</evidence>
<dbReference type="Proteomes" id="UP001186974">
    <property type="component" value="Unassembled WGS sequence"/>
</dbReference>
<comment type="caution">
    <text evidence="1">The sequence shown here is derived from an EMBL/GenBank/DDBJ whole genome shotgun (WGS) entry which is preliminary data.</text>
</comment>
<dbReference type="EMBL" id="JAWDJW010005723">
    <property type="protein sequence ID" value="KAK3066774.1"/>
    <property type="molecule type" value="Genomic_DNA"/>
</dbReference>